<reference evidence="1" key="2">
    <citation type="submission" date="2015-06" db="UniProtKB">
        <authorList>
            <consortium name="EnsemblMetazoa"/>
        </authorList>
    </citation>
    <scope>IDENTIFICATION</scope>
</reference>
<evidence type="ECO:0000313" key="1">
    <source>
        <dbReference type="EnsemblMetazoa" id="tetur10g01710.1"/>
    </source>
</evidence>
<dbReference type="AlphaFoldDB" id="T1KF37"/>
<reference evidence="2" key="1">
    <citation type="submission" date="2011-08" db="EMBL/GenBank/DDBJ databases">
        <authorList>
            <person name="Rombauts S."/>
        </authorList>
    </citation>
    <scope>NUCLEOTIDE SEQUENCE</scope>
    <source>
        <strain evidence="2">London</strain>
    </source>
</reference>
<name>T1KF37_TETUR</name>
<organism evidence="1 2">
    <name type="scientific">Tetranychus urticae</name>
    <name type="common">Two-spotted spider mite</name>
    <dbReference type="NCBI Taxonomy" id="32264"/>
    <lineage>
        <taxon>Eukaryota</taxon>
        <taxon>Metazoa</taxon>
        <taxon>Ecdysozoa</taxon>
        <taxon>Arthropoda</taxon>
        <taxon>Chelicerata</taxon>
        <taxon>Arachnida</taxon>
        <taxon>Acari</taxon>
        <taxon>Acariformes</taxon>
        <taxon>Trombidiformes</taxon>
        <taxon>Prostigmata</taxon>
        <taxon>Eleutherengona</taxon>
        <taxon>Raphignathae</taxon>
        <taxon>Tetranychoidea</taxon>
        <taxon>Tetranychidae</taxon>
        <taxon>Tetranychus</taxon>
    </lineage>
</organism>
<keyword evidence="2" id="KW-1185">Reference proteome</keyword>
<accession>T1KF37</accession>
<dbReference type="Proteomes" id="UP000015104">
    <property type="component" value="Unassembled WGS sequence"/>
</dbReference>
<proteinExistence type="predicted"/>
<sequence length="28" mass="3320">MFIRLQMMIPGLDKNCRTLLLLAKSRQE</sequence>
<dbReference type="HOGENOM" id="CLU_3413362_0_0_1"/>
<evidence type="ECO:0000313" key="2">
    <source>
        <dbReference type="Proteomes" id="UP000015104"/>
    </source>
</evidence>
<dbReference type="EMBL" id="CAEY01000032">
    <property type="status" value="NOT_ANNOTATED_CDS"/>
    <property type="molecule type" value="Genomic_DNA"/>
</dbReference>
<protein>
    <submittedName>
        <fullName evidence="1">Uncharacterized protein</fullName>
    </submittedName>
</protein>
<dbReference type="EnsemblMetazoa" id="tetur10g01710.1">
    <property type="protein sequence ID" value="tetur10g01710.1"/>
    <property type="gene ID" value="tetur10g01710"/>
</dbReference>